<protein>
    <recommendedName>
        <fullName evidence="4">Zinc ribbon domain-containing protein</fullName>
    </recommendedName>
</protein>
<proteinExistence type="predicted"/>
<accession>A0A061ABC6</accession>
<dbReference type="EMBL" id="LK028559">
    <property type="protein sequence ID" value="CDR31153.1"/>
    <property type="molecule type" value="Genomic_DNA"/>
</dbReference>
<dbReference type="KEGG" id="aoc:Aocu_10800"/>
<dbReference type="STRING" id="35623.Aocu_10800"/>
<dbReference type="Pfam" id="PF19845">
    <property type="entry name" value="DUF6320"/>
    <property type="match status" value="1"/>
</dbReference>
<keyword evidence="1" id="KW-0812">Transmembrane</keyword>
<evidence type="ECO:0000313" key="2">
    <source>
        <dbReference type="EMBL" id="CDR31153.1"/>
    </source>
</evidence>
<dbReference type="OrthoDB" id="384680at2"/>
<sequence length="229" mass="26543">MKYCKKCHTYYHHDIKLCDVCGRSLVETDFKSKLVTQGYPEVKVLKETSRFIMKIFSMISIGISVLLVVVNWMTYSDYPTLWSLLAIGPIAYAWLLLFQVVISKHDYPTKVVRQVFFISLILIAVDFFTEFRSWSLTYVIPFMLTTTTLILPIMIASNPVKYYLHVRTLLFLVILNLSISILAFTTNLWIDTATWTAVMSGLSGVFLLLSMFVFARKTTWNELVKIFRI</sequence>
<keyword evidence="1" id="KW-0472">Membrane</keyword>
<dbReference type="InParanoid" id="A0A061ABC6"/>
<keyword evidence="3" id="KW-1185">Reference proteome</keyword>
<feature type="transmembrane region" description="Helical" evidence="1">
    <location>
        <begin position="55"/>
        <end position="75"/>
    </location>
</feature>
<name>A0A061ABC6_9MOLU</name>
<dbReference type="PATRIC" id="fig|35623.3.peg.1080"/>
<evidence type="ECO:0000313" key="3">
    <source>
        <dbReference type="Proteomes" id="UP000032434"/>
    </source>
</evidence>
<keyword evidence="1" id="KW-1133">Transmembrane helix</keyword>
<dbReference type="Proteomes" id="UP000032434">
    <property type="component" value="Chromosome 1"/>
</dbReference>
<evidence type="ECO:0000256" key="1">
    <source>
        <dbReference type="SAM" id="Phobius"/>
    </source>
</evidence>
<dbReference type="RefSeq" id="WP_045749602.1">
    <property type="nucleotide sequence ID" value="NZ_FUZK01000001.1"/>
</dbReference>
<reference evidence="3" key="1">
    <citation type="submission" date="2014-05" db="EMBL/GenBank/DDBJ databases">
        <authorList>
            <person name="Kube M."/>
        </authorList>
    </citation>
    <scope>NUCLEOTIDE SEQUENCE [LARGE SCALE GENOMIC DNA]</scope>
</reference>
<organism evidence="2 3">
    <name type="scientific">Acholeplasma oculi</name>
    <dbReference type="NCBI Taxonomy" id="35623"/>
    <lineage>
        <taxon>Bacteria</taxon>
        <taxon>Bacillati</taxon>
        <taxon>Mycoplasmatota</taxon>
        <taxon>Mollicutes</taxon>
        <taxon>Acholeplasmatales</taxon>
        <taxon>Acholeplasmataceae</taxon>
        <taxon>Acholeplasma</taxon>
    </lineage>
</organism>
<feature type="transmembrane region" description="Helical" evidence="1">
    <location>
        <begin position="196"/>
        <end position="215"/>
    </location>
</feature>
<feature type="transmembrane region" description="Helical" evidence="1">
    <location>
        <begin position="169"/>
        <end position="190"/>
    </location>
</feature>
<feature type="transmembrane region" description="Helical" evidence="1">
    <location>
        <begin position="81"/>
        <end position="102"/>
    </location>
</feature>
<gene>
    <name evidence="2" type="ORF">Aocu_10800</name>
</gene>
<dbReference type="AlphaFoldDB" id="A0A061ABC6"/>
<feature type="transmembrane region" description="Helical" evidence="1">
    <location>
        <begin position="135"/>
        <end position="157"/>
    </location>
</feature>
<dbReference type="HOGENOM" id="CLU_074820_1_0_14"/>
<dbReference type="InterPro" id="IPR046283">
    <property type="entry name" value="DUF6320"/>
</dbReference>
<evidence type="ECO:0008006" key="4">
    <source>
        <dbReference type="Google" id="ProtNLM"/>
    </source>
</evidence>
<feature type="transmembrane region" description="Helical" evidence="1">
    <location>
        <begin position="111"/>
        <end position="129"/>
    </location>
</feature>